<reference evidence="3" key="2">
    <citation type="submission" date="2024-01" db="EMBL/GenBank/DDBJ databases">
        <authorList>
            <person name="Laredo-Tiscareno S.V."/>
            <person name="Garza-Hernandez J.A."/>
            <person name="Tangudu C.S."/>
            <person name="Rodriguez-Alarcon C.A."/>
            <person name="Adame-Gallegos J.R."/>
            <person name="De Luna Santillana E.J."/>
            <person name="Huerta-Jimenez H."/>
            <person name="Gonzalez-Pena R."/>
            <person name="Dankaona W."/>
            <person name="Rivera-Martinez A."/>
            <person name="Rubio-Tabares E."/>
            <person name="Beristain-Ruiz D.M."/>
            <person name="Blitvich B.J."/>
        </authorList>
    </citation>
    <scope>NUCLEOTIDE SEQUENCE</scope>
    <source>
        <strain evidence="3">CCV1-Mex</strain>
    </source>
</reference>
<feature type="compositionally biased region" description="Polar residues" evidence="1">
    <location>
        <begin position="215"/>
        <end position="237"/>
    </location>
</feature>
<proteinExistence type="predicted"/>
<feature type="region of interest" description="Disordered" evidence="1">
    <location>
        <begin position="418"/>
        <end position="448"/>
    </location>
</feature>
<dbReference type="InterPro" id="IPR043646">
    <property type="entry name" value="Chropara_Vmeth_dom"/>
</dbReference>
<name>A0AB39JD29_9VIRU</name>
<dbReference type="EMBL" id="PP101797">
    <property type="protein sequence ID" value="XDO01464.1"/>
    <property type="molecule type" value="Genomic_RNA"/>
</dbReference>
<feature type="domain" description="Chroparavirus methyltransferase" evidence="2">
    <location>
        <begin position="25"/>
        <end position="114"/>
    </location>
</feature>
<feature type="region of interest" description="Disordered" evidence="1">
    <location>
        <begin position="490"/>
        <end position="532"/>
    </location>
</feature>
<evidence type="ECO:0000313" key="3">
    <source>
        <dbReference type="EMBL" id="XDO01464.1"/>
    </source>
</evidence>
<feature type="region of interest" description="Disordered" evidence="1">
    <location>
        <begin position="215"/>
        <end position="259"/>
    </location>
</feature>
<dbReference type="Pfam" id="PF19223">
    <property type="entry name" value="Chropara_Vmeth"/>
    <property type="match status" value="1"/>
</dbReference>
<sequence length="532" mass="59161">MHALTRSDKWASCHIRPGLVMRSVVEGQDSKVIISSIDGSLLPNSSVPLEIVTASVLATCTLPRDSKFFDLVRSYLIGRMRAENLPLHHADLLTEYVIEQADKYAVATVIGRSVWDPSVNCRLVVMTKLKWSAFIRDIWLGKLAELFRTAHRNVLKYSAPWVFKTIRPPVYEYSTPRYRSLIGLPGDMRPHNPFSHGGSVSDAFNYYDVDSSTEFGPEQCNNIDGDQSTERSATAHSPTDIPDEGNDGTFDSGDAGSQTSPFHFKDSGYFATIANRLLDAWHSPHATQGRRSSESGPSTRDSREEGSSDEEGVGGDSLPRAIGRAGRDVPGAVHESALVVAVSEGKNRKHTVQIYFPDHLQRPKLEFKDAYSRCPVDAEVKNVAAQLQQILCRDRKKRSEYDLRRLVSDLIREELQRKAQPAATAGARVHNDARDGMAPRGQRTSPVRKVGKALPCYKANRAGTSARQNKPAPGFASPARYSQVFSKERNQHHLDSPTQHITPHRRVLGNSRPVRGGHRAQGRQVPTVRKRY</sequence>
<organism evidence="3">
    <name type="scientific">Chihuahua culicoides virus 1</name>
    <dbReference type="NCBI Taxonomy" id="3239318"/>
    <lineage>
        <taxon>Viruses</taxon>
        <taxon>Riboviria</taxon>
    </lineage>
</organism>
<evidence type="ECO:0000259" key="2">
    <source>
        <dbReference type="Pfam" id="PF19223"/>
    </source>
</evidence>
<protein>
    <recommendedName>
        <fullName evidence="2">Chroparavirus methyltransferase domain-containing protein</fullName>
    </recommendedName>
</protein>
<feature type="region of interest" description="Disordered" evidence="1">
    <location>
        <begin position="283"/>
        <end position="328"/>
    </location>
</feature>
<evidence type="ECO:0000256" key="1">
    <source>
        <dbReference type="SAM" id="MobiDB-lite"/>
    </source>
</evidence>
<reference evidence="3" key="1">
    <citation type="journal article" date="2024" name="Viruses">
        <title>Discovery of Novel Viruses in Culicoides Biting Midges in Chihuahua, Mexico.</title>
        <authorList>
            <person name="Laredo-Tiscareno S.V."/>
            <person name="Garza-Hernandez J.A."/>
            <person name="Tangudu C.S."/>
            <person name="Dankaona W."/>
            <person name="Rodriguez-Alarcon C.A."/>
            <person name="Adame-Gallegos J.R."/>
            <person name="De Luna Santillana E.J."/>
            <person name="Huerta H."/>
            <person name="Gonzalez-Pena R."/>
            <person name="Rivera-Martinez A."/>
            <person name="Rubio-Tabares E."/>
            <person name="Beristain-Ruiz D.M."/>
            <person name="Blitvich B.J."/>
        </authorList>
    </citation>
    <scope>NUCLEOTIDE SEQUENCE</scope>
    <source>
        <strain evidence="3">CCV1-Mex</strain>
    </source>
</reference>
<accession>A0AB39JD29</accession>
<feature type="compositionally biased region" description="Polar residues" evidence="1">
    <location>
        <begin position="285"/>
        <end position="299"/>
    </location>
</feature>